<evidence type="ECO:0000313" key="3">
    <source>
        <dbReference type="Proteomes" id="UP001327225"/>
    </source>
</evidence>
<dbReference type="InterPro" id="IPR051678">
    <property type="entry name" value="AGP_Transferase"/>
</dbReference>
<protein>
    <submittedName>
        <fullName evidence="2">Phosphotransferase family protein</fullName>
    </submittedName>
</protein>
<evidence type="ECO:0000313" key="2">
    <source>
        <dbReference type="EMBL" id="WQQ25381.1"/>
    </source>
</evidence>
<accession>A0ABZ0ZNN1</accession>
<dbReference type="InterPro" id="IPR002575">
    <property type="entry name" value="Aminoglycoside_PTrfase"/>
</dbReference>
<organism evidence="2 3">
    <name type="scientific">Nocardioides bizhenqiangii</name>
    <dbReference type="NCBI Taxonomy" id="3095076"/>
    <lineage>
        <taxon>Bacteria</taxon>
        <taxon>Bacillati</taxon>
        <taxon>Actinomycetota</taxon>
        <taxon>Actinomycetes</taxon>
        <taxon>Propionibacteriales</taxon>
        <taxon>Nocardioidaceae</taxon>
        <taxon>Nocardioides</taxon>
    </lineage>
</organism>
<dbReference type="Pfam" id="PF01636">
    <property type="entry name" value="APH"/>
    <property type="match status" value="1"/>
</dbReference>
<dbReference type="Proteomes" id="UP001327225">
    <property type="component" value="Chromosome"/>
</dbReference>
<dbReference type="InterPro" id="IPR011009">
    <property type="entry name" value="Kinase-like_dom_sf"/>
</dbReference>
<dbReference type="SUPFAM" id="SSF56112">
    <property type="entry name" value="Protein kinase-like (PK-like)"/>
    <property type="match status" value="1"/>
</dbReference>
<proteinExistence type="predicted"/>
<gene>
    <name evidence="2" type="ORF">SHK19_15595</name>
</gene>
<dbReference type="PANTHER" id="PTHR21310">
    <property type="entry name" value="AMINOGLYCOSIDE PHOSPHOTRANSFERASE-RELATED-RELATED"/>
    <property type="match status" value="1"/>
</dbReference>
<dbReference type="Gene3D" id="3.30.200.20">
    <property type="entry name" value="Phosphorylase Kinase, domain 1"/>
    <property type="match status" value="1"/>
</dbReference>
<reference evidence="3" key="1">
    <citation type="submission" date="2023-12" db="EMBL/GenBank/DDBJ databases">
        <title>Novel species in genus Nocardioides.</title>
        <authorList>
            <person name="Zhou H."/>
        </authorList>
    </citation>
    <scope>NUCLEOTIDE SEQUENCE [LARGE SCALE GENOMIC DNA]</scope>
    <source>
        <strain evidence="3">HM61</strain>
    </source>
</reference>
<keyword evidence="3" id="KW-1185">Reference proteome</keyword>
<sequence length="369" mass="41740">MTETLEQPTAVGAEVADGDGAVREMTERVTQFLAARGALEGDARVRGVRRLIGGYSREMWYFEVARRHSTESFVLRMDPPELTTMLVTDRLREWGFLTALHSEGTVRVPGPRWIDERGEEFGRPAIIMDRVPGRNTLELWRDVSDEDRDLDAWEARAVGLAKLLASYTCVGLDRLPLSVERPTSWSEYMAGCEQRWRAIEAAYPEPVPLLRYIAGWLEANRPEPVPLSLVHGDMQPNNVLIDAEEIFYAVDWEMTHVGDPREDLGWWLFTELSNPAPFVSLFLDRVCETYRTETGLTDSQLNPDVLKYFTVAASLGCFEDIMEQLTAFAQARTQATNVGYVAVALPFMYSSWMSTIRELMSGTGQEVGR</sequence>
<name>A0ABZ0ZNN1_9ACTN</name>
<dbReference type="RefSeq" id="WP_322936787.1">
    <property type="nucleotide sequence ID" value="NZ_CP141059.1"/>
</dbReference>
<feature type="domain" description="Aminoglycoside phosphotransferase" evidence="1">
    <location>
        <begin position="48"/>
        <end position="290"/>
    </location>
</feature>
<evidence type="ECO:0000259" key="1">
    <source>
        <dbReference type="Pfam" id="PF01636"/>
    </source>
</evidence>
<dbReference type="EMBL" id="CP141059">
    <property type="protein sequence ID" value="WQQ25381.1"/>
    <property type="molecule type" value="Genomic_DNA"/>
</dbReference>
<dbReference type="InterPro" id="IPR041726">
    <property type="entry name" value="ACAD10_11_N"/>
</dbReference>
<dbReference type="CDD" id="cd05154">
    <property type="entry name" value="ACAD10_11_N-like"/>
    <property type="match status" value="1"/>
</dbReference>
<dbReference type="Gene3D" id="3.90.1200.10">
    <property type="match status" value="1"/>
</dbReference>